<organism evidence="2 4">
    <name type="scientific">Didymodactylos carnosus</name>
    <dbReference type="NCBI Taxonomy" id="1234261"/>
    <lineage>
        <taxon>Eukaryota</taxon>
        <taxon>Metazoa</taxon>
        <taxon>Spiralia</taxon>
        <taxon>Gnathifera</taxon>
        <taxon>Rotifera</taxon>
        <taxon>Eurotatoria</taxon>
        <taxon>Bdelloidea</taxon>
        <taxon>Philodinida</taxon>
        <taxon>Philodinidae</taxon>
        <taxon>Didymodactylos</taxon>
    </lineage>
</organism>
<dbReference type="AlphaFoldDB" id="A0A8S2DMD7"/>
<dbReference type="EMBL" id="CAJOBA010005180">
    <property type="protein sequence ID" value="CAF3735496.1"/>
    <property type="molecule type" value="Genomic_DNA"/>
</dbReference>
<protein>
    <submittedName>
        <fullName evidence="2">Uncharacterized protein</fullName>
    </submittedName>
</protein>
<dbReference type="PROSITE" id="PS50088">
    <property type="entry name" value="ANK_REPEAT"/>
    <property type="match status" value="1"/>
</dbReference>
<sequence length="331" mass="37963">MRSLPEVFTEALRQVVEADPATIKELLIHMTADDIDRLETTRMGKSTALHAASFYGHIEVVKLLLEHNASKTIRNFDNLTAEDEACTRDIKCLLSNEEDNHRFGGSSSENEPPQWIFVEENIIAKASSYRKWLERGSHNMAYSVDTIIENYLQKDELLENVHDHNVIKELLLKAARENDPTPIVRAYTLETQFYKCLNRDLASTSIDVLNTHAIFDHVIQQFWNSHGRIAGIIAQHPKLKNHTVAVNNNKFPVIFIFTITNYRTASDISTISEYPEEREILIAPYSVFEIVHIKGRTFERMNEDRVVLGKIHGREIELKECEPETSGCPMM</sequence>
<evidence type="ECO:0000313" key="4">
    <source>
        <dbReference type="Proteomes" id="UP000677228"/>
    </source>
</evidence>
<evidence type="ECO:0000256" key="1">
    <source>
        <dbReference type="PROSITE-ProRule" id="PRU00023"/>
    </source>
</evidence>
<dbReference type="Proteomes" id="UP000677228">
    <property type="component" value="Unassembled WGS sequence"/>
</dbReference>
<dbReference type="InterPro" id="IPR036770">
    <property type="entry name" value="Ankyrin_rpt-contain_sf"/>
</dbReference>
<dbReference type="Pfam" id="PF00023">
    <property type="entry name" value="Ank"/>
    <property type="match status" value="1"/>
</dbReference>
<reference evidence="2" key="1">
    <citation type="submission" date="2021-02" db="EMBL/GenBank/DDBJ databases">
        <authorList>
            <person name="Nowell W R."/>
        </authorList>
    </citation>
    <scope>NUCLEOTIDE SEQUENCE</scope>
</reference>
<dbReference type="Proteomes" id="UP000682733">
    <property type="component" value="Unassembled WGS sequence"/>
</dbReference>
<evidence type="ECO:0000313" key="3">
    <source>
        <dbReference type="EMBL" id="CAF3735496.1"/>
    </source>
</evidence>
<keyword evidence="1" id="KW-0040">ANK repeat</keyword>
<dbReference type="EMBL" id="CAJNOK010005176">
    <property type="protein sequence ID" value="CAF0962917.1"/>
    <property type="molecule type" value="Genomic_DNA"/>
</dbReference>
<evidence type="ECO:0000313" key="2">
    <source>
        <dbReference type="EMBL" id="CAF0962917.1"/>
    </source>
</evidence>
<dbReference type="SUPFAM" id="SSF48403">
    <property type="entry name" value="Ankyrin repeat"/>
    <property type="match status" value="1"/>
</dbReference>
<dbReference type="InterPro" id="IPR002110">
    <property type="entry name" value="Ankyrin_rpt"/>
</dbReference>
<accession>A0A8S2DMD7</accession>
<dbReference type="SMART" id="SM00248">
    <property type="entry name" value="ANK"/>
    <property type="match status" value="1"/>
</dbReference>
<name>A0A8S2DMD7_9BILA</name>
<comment type="caution">
    <text evidence="2">The sequence shown here is derived from an EMBL/GenBank/DDBJ whole genome shotgun (WGS) entry which is preliminary data.</text>
</comment>
<dbReference type="SUPFAM" id="SSF56399">
    <property type="entry name" value="ADP-ribosylation"/>
    <property type="match status" value="1"/>
</dbReference>
<gene>
    <name evidence="2" type="ORF">OVA965_LOCUS12729</name>
    <name evidence="3" type="ORF">TMI583_LOCUS12731</name>
</gene>
<dbReference type="PROSITE" id="PS50297">
    <property type="entry name" value="ANK_REP_REGION"/>
    <property type="match status" value="1"/>
</dbReference>
<proteinExistence type="predicted"/>
<dbReference type="Gene3D" id="3.90.176.10">
    <property type="entry name" value="Toxin ADP-ribosyltransferase, Chain A, domain 1"/>
    <property type="match status" value="1"/>
</dbReference>
<dbReference type="Gene3D" id="1.25.40.20">
    <property type="entry name" value="Ankyrin repeat-containing domain"/>
    <property type="match status" value="1"/>
</dbReference>
<feature type="repeat" description="ANK" evidence="1">
    <location>
        <begin position="44"/>
        <end position="76"/>
    </location>
</feature>